<sequence length="174" mass="18585">MAFSQLITVFAIALAFSSIDFTLCSEVKGSVSCTDCGSGYDFAGIRVLVKCDQVKKLSEAITDKKGNFKTTLPSNSPTSQVATSPKCLAKLLGGPTQLYALKQDTVSEIVLAKGEKNTYTTRTPLVFSKSCHGKCGSHDPNIDSSMTVDLPSPSEWGLPPTSDFFSFFPIIGIP</sequence>
<evidence type="ECO:0000256" key="1">
    <source>
        <dbReference type="SAM" id="SignalP"/>
    </source>
</evidence>
<feature type="signal peptide" evidence="1">
    <location>
        <begin position="1"/>
        <end position="24"/>
    </location>
</feature>
<dbReference type="EMBL" id="GAKC01000131">
    <property type="protein sequence ID" value="JAA92776.1"/>
    <property type="molecule type" value="mRNA"/>
</dbReference>
<reference evidence="2" key="1">
    <citation type="journal article" date="2013" name="Genetics">
        <title>Expansion of the Pseudo-autosomal Region and Ongoing Recombination Suppression in the Silene latifolia Sex Chromosomes.</title>
        <authorList>
            <person name="Bergero R."/>
            <person name="Qiu S."/>
            <person name="Forrest A."/>
            <person name="Borthwick H."/>
            <person name="Charlesworth D."/>
        </authorList>
    </citation>
    <scope>NUCLEOTIDE SEQUENCE</scope>
    <source>
        <tissue evidence="2">Flower bud</tissue>
    </source>
</reference>
<dbReference type="AlphaFoldDB" id="T1DFA9"/>
<keyword evidence="1" id="KW-0732">Signal</keyword>
<accession>T1DFA9</accession>
<feature type="chain" id="PRO_5004574337" description="Pollen Ole e 1 allergen and extensin family protein" evidence="1">
    <location>
        <begin position="25"/>
        <end position="174"/>
    </location>
</feature>
<evidence type="ECO:0008006" key="3">
    <source>
        <dbReference type="Google" id="ProtNLM"/>
    </source>
</evidence>
<organism evidence="2">
    <name type="scientific">Silene latifolia</name>
    <name type="common">White campion</name>
    <name type="synonym">Bladder campion</name>
    <dbReference type="NCBI Taxonomy" id="37657"/>
    <lineage>
        <taxon>Eukaryota</taxon>
        <taxon>Viridiplantae</taxon>
        <taxon>Streptophyta</taxon>
        <taxon>Embryophyta</taxon>
        <taxon>Tracheophyta</taxon>
        <taxon>Spermatophyta</taxon>
        <taxon>Magnoliopsida</taxon>
        <taxon>eudicotyledons</taxon>
        <taxon>Gunneridae</taxon>
        <taxon>Pentapetalae</taxon>
        <taxon>Caryophyllales</taxon>
        <taxon>Caryophyllaceae</taxon>
        <taxon>Sileneae</taxon>
        <taxon>Silene</taxon>
        <taxon>Silene subgen. Behenantha</taxon>
        <taxon>Silene sect. Melandrium</taxon>
    </lineage>
</organism>
<protein>
    <recommendedName>
        <fullName evidence="3">Pollen Ole e 1 allergen and extensin family protein</fullName>
    </recommendedName>
</protein>
<proteinExistence type="evidence at transcript level"/>
<dbReference type="Pfam" id="PF01190">
    <property type="entry name" value="Pollen_Ole_e_1"/>
    <property type="match status" value="1"/>
</dbReference>
<evidence type="ECO:0000313" key="2">
    <source>
        <dbReference type="EMBL" id="JAA92776.1"/>
    </source>
</evidence>
<name>T1DFA9_SILLA</name>